<dbReference type="RefSeq" id="WP_379837125.1">
    <property type="nucleotide sequence ID" value="NZ_JBHRYQ010000001.1"/>
</dbReference>
<dbReference type="EMBL" id="JBHRYQ010000001">
    <property type="protein sequence ID" value="MFC3810743.1"/>
    <property type="molecule type" value="Genomic_DNA"/>
</dbReference>
<protein>
    <submittedName>
        <fullName evidence="2">Lasso peptide biosynthesis B2 protein</fullName>
    </submittedName>
</protein>
<feature type="domain" description="Microcin J25-processing protein McjB C-terminal" evidence="1">
    <location>
        <begin position="69"/>
        <end position="128"/>
    </location>
</feature>
<reference evidence="3" key="1">
    <citation type="journal article" date="2019" name="Int. J. Syst. Evol. Microbiol.">
        <title>The Global Catalogue of Microorganisms (GCM) 10K type strain sequencing project: providing services to taxonomists for standard genome sequencing and annotation.</title>
        <authorList>
            <consortium name="The Broad Institute Genomics Platform"/>
            <consortium name="The Broad Institute Genome Sequencing Center for Infectious Disease"/>
            <person name="Wu L."/>
            <person name="Ma J."/>
        </authorList>
    </citation>
    <scope>NUCLEOTIDE SEQUENCE [LARGE SCALE GENOMIC DNA]</scope>
    <source>
        <strain evidence="3">CECT 7956</strain>
    </source>
</reference>
<dbReference type="InterPro" id="IPR053521">
    <property type="entry name" value="McjB-like"/>
</dbReference>
<sequence length="130" mass="15534">MLKKFFGISYNEKVTAIRILTRMSLIFFMLKILRFEYFKKWYSHSLPKNKKAIDQNLLIKYIKSIGSRLNFTCLPQALTLKYFLNSQTELIIGVQKQNEKFEAHAWVQQENEILIGESPNDHFTPIWTWK</sequence>
<comment type="caution">
    <text evidence="2">The sequence shown here is derived from an EMBL/GenBank/DDBJ whole genome shotgun (WGS) entry which is preliminary data.</text>
</comment>
<proteinExistence type="predicted"/>
<keyword evidence="3" id="KW-1185">Reference proteome</keyword>
<dbReference type="Pfam" id="PF13471">
    <property type="entry name" value="Transglut_core3"/>
    <property type="match status" value="1"/>
</dbReference>
<evidence type="ECO:0000313" key="3">
    <source>
        <dbReference type="Proteomes" id="UP001595616"/>
    </source>
</evidence>
<dbReference type="Proteomes" id="UP001595616">
    <property type="component" value="Unassembled WGS sequence"/>
</dbReference>
<evidence type="ECO:0000313" key="2">
    <source>
        <dbReference type="EMBL" id="MFC3810743.1"/>
    </source>
</evidence>
<organism evidence="2 3">
    <name type="scientific">Lacihabitans lacunae</name>
    <dbReference type="NCBI Taxonomy" id="1028214"/>
    <lineage>
        <taxon>Bacteria</taxon>
        <taxon>Pseudomonadati</taxon>
        <taxon>Bacteroidota</taxon>
        <taxon>Cytophagia</taxon>
        <taxon>Cytophagales</taxon>
        <taxon>Leadbetterellaceae</taxon>
        <taxon>Lacihabitans</taxon>
    </lineage>
</organism>
<accession>A0ABV7YWX7</accession>
<evidence type="ECO:0000259" key="1">
    <source>
        <dbReference type="Pfam" id="PF13471"/>
    </source>
</evidence>
<dbReference type="InterPro" id="IPR032708">
    <property type="entry name" value="McjB_C"/>
</dbReference>
<gene>
    <name evidence="2" type="ORF">ACFOOI_08760</name>
</gene>
<dbReference type="NCBIfam" id="NF033537">
    <property type="entry name" value="lasso_biosyn_B2"/>
    <property type="match status" value="1"/>
</dbReference>
<name>A0ABV7YWX7_9BACT</name>